<dbReference type="Pfam" id="PF00275">
    <property type="entry name" value="EPSP_synthase"/>
    <property type="match status" value="1"/>
</dbReference>
<feature type="binding site" evidence="12">
    <location>
        <position position="305"/>
    </location>
    <ligand>
        <name>UDP-N-acetyl-alpha-D-glucosamine</name>
        <dbReference type="ChEBI" id="CHEBI:57705"/>
    </ligand>
</feature>
<organism evidence="14 15">
    <name type="scientific">Thermoactinomyces intermedius</name>
    <dbReference type="NCBI Taxonomy" id="2024"/>
    <lineage>
        <taxon>Bacteria</taxon>
        <taxon>Bacillati</taxon>
        <taxon>Bacillota</taxon>
        <taxon>Bacilli</taxon>
        <taxon>Bacillales</taxon>
        <taxon>Thermoactinomycetaceae</taxon>
        <taxon>Thermoactinomyces</taxon>
    </lineage>
</organism>
<comment type="caution">
    <text evidence="12">Lacks conserved residue(s) required for the propagation of feature annotation.</text>
</comment>
<proteinExistence type="inferred from homology"/>
<keyword evidence="6 12" id="KW-0133">Cell shape</keyword>
<feature type="domain" description="Enolpyruvate transferase" evidence="13">
    <location>
        <begin position="7"/>
        <end position="405"/>
    </location>
</feature>
<comment type="similarity">
    <text evidence="10 12">Belongs to the EPSP synthase family. MurA subfamily.</text>
</comment>
<dbReference type="NCBIfam" id="TIGR01072">
    <property type="entry name" value="murA"/>
    <property type="match status" value="1"/>
</dbReference>
<dbReference type="InterPro" id="IPR001986">
    <property type="entry name" value="Enolpyruvate_Tfrase_dom"/>
</dbReference>
<dbReference type="PANTHER" id="PTHR43783">
    <property type="entry name" value="UDP-N-ACETYLGLUCOSAMINE 1-CARBOXYVINYLTRANSFERASE"/>
    <property type="match status" value="1"/>
</dbReference>
<protein>
    <recommendedName>
        <fullName evidence="12">UDP-N-acetylglucosamine 1-carboxyvinyltransferase</fullName>
        <ecNumber evidence="12">2.5.1.7</ecNumber>
    </recommendedName>
    <alternativeName>
        <fullName evidence="12">Enoylpyruvate transferase</fullName>
    </alternativeName>
    <alternativeName>
        <fullName evidence="12">UDP-N-acetylglucosamine enolpyruvyl transferase</fullName>
        <shortName evidence="12">EPT</shortName>
    </alternativeName>
</protein>
<dbReference type="GO" id="GO:0071555">
    <property type="term" value="P:cell wall organization"/>
    <property type="evidence" value="ECO:0007669"/>
    <property type="project" value="UniProtKB-KW"/>
</dbReference>
<dbReference type="Gene3D" id="3.65.10.10">
    <property type="entry name" value="Enolpyruvate transferase domain"/>
    <property type="match status" value="2"/>
</dbReference>
<dbReference type="Proteomes" id="UP000633619">
    <property type="component" value="Unassembled WGS sequence"/>
</dbReference>
<accession>A0A8I1AAC1</accession>
<evidence type="ECO:0000256" key="2">
    <source>
        <dbReference type="ARBA" id="ARBA00004752"/>
    </source>
</evidence>
<dbReference type="GO" id="GO:0019277">
    <property type="term" value="P:UDP-N-acetylgalactosamine biosynthetic process"/>
    <property type="evidence" value="ECO:0007669"/>
    <property type="project" value="InterPro"/>
</dbReference>
<keyword evidence="9 12" id="KW-0961">Cell wall biogenesis/degradation</keyword>
<evidence type="ECO:0000256" key="5">
    <source>
        <dbReference type="ARBA" id="ARBA00022679"/>
    </source>
</evidence>
<dbReference type="InterPro" id="IPR036968">
    <property type="entry name" value="Enolpyruvate_Tfrase_sf"/>
</dbReference>
<evidence type="ECO:0000256" key="7">
    <source>
        <dbReference type="ARBA" id="ARBA00022984"/>
    </source>
</evidence>
<dbReference type="GO" id="GO:0008360">
    <property type="term" value="P:regulation of cell shape"/>
    <property type="evidence" value="ECO:0007669"/>
    <property type="project" value="UniProtKB-KW"/>
</dbReference>
<name>A0A8I1AAC1_THEIN</name>
<evidence type="ECO:0000256" key="12">
    <source>
        <dbReference type="HAMAP-Rule" id="MF_00111"/>
    </source>
</evidence>
<evidence type="ECO:0000256" key="8">
    <source>
        <dbReference type="ARBA" id="ARBA00023306"/>
    </source>
</evidence>
<feature type="binding site" evidence="12">
    <location>
        <position position="327"/>
    </location>
    <ligand>
        <name>UDP-N-acetyl-alpha-D-glucosamine</name>
        <dbReference type="ChEBI" id="CHEBI:57705"/>
    </ligand>
</feature>
<comment type="catalytic activity">
    <reaction evidence="11 12">
        <text>phosphoenolpyruvate + UDP-N-acetyl-alpha-D-glucosamine = UDP-N-acetyl-3-O-(1-carboxyvinyl)-alpha-D-glucosamine + phosphate</text>
        <dbReference type="Rhea" id="RHEA:18681"/>
        <dbReference type="ChEBI" id="CHEBI:43474"/>
        <dbReference type="ChEBI" id="CHEBI:57705"/>
        <dbReference type="ChEBI" id="CHEBI:58702"/>
        <dbReference type="ChEBI" id="CHEBI:68483"/>
        <dbReference type="EC" id="2.5.1.7"/>
    </reaction>
</comment>
<dbReference type="InterPro" id="IPR005750">
    <property type="entry name" value="UDP_GlcNAc_COvinyl_MurA"/>
</dbReference>
<dbReference type="EC" id="2.5.1.7" evidence="12"/>
<evidence type="ECO:0000256" key="10">
    <source>
        <dbReference type="ARBA" id="ARBA00038367"/>
    </source>
</evidence>
<gene>
    <name evidence="12 14" type="primary">murA</name>
    <name evidence="14" type="ORF">I8U20_02625</name>
</gene>
<dbReference type="PANTHER" id="PTHR43783:SF1">
    <property type="entry name" value="UDP-N-ACETYLGLUCOSAMINE 1-CARBOXYVINYLTRANSFERASE"/>
    <property type="match status" value="1"/>
</dbReference>
<feature type="binding site" evidence="12">
    <location>
        <position position="92"/>
    </location>
    <ligand>
        <name>UDP-N-acetyl-alpha-D-glucosamine</name>
        <dbReference type="ChEBI" id="CHEBI:57705"/>
    </ligand>
</feature>
<comment type="function">
    <text evidence="12">Cell wall formation. Adds enolpyruvyl to UDP-N-acetylglucosamine.</text>
</comment>
<dbReference type="NCBIfam" id="NF006873">
    <property type="entry name" value="PRK09369.1"/>
    <property type="match status" value="1"/>
</dbReference>
<dbReference type="UniPathway" id="UPA00219"/>
<dbReference type="InterPro" id="IPR013792">
    <property type="entry name" value="RNA3'P_cycl/enolpyr_Trfase_a/b"/>
</dbReference>
<evidence type="ECO:0000256" key="3">
    <source>
        <dbReference type="ARBA" id="ARBA00022490"/>
    </source>
</evidence>
<dbReference type="SUPFAM" id="SSF55205">
    <property type="entry name" value="EPT/RTPC-like"/>
    <property type="match status" value="1"/>
</dbReference>
<reference evidence="14 15" key="1">
    <citation type="submission" date="2020-12" db="EMBL/GenBank/DDBJ databases">
        <title>WGS of Thermoactinomyces spp.</title>
        <authorList>
            <person name="Cheng K."/>
        </authorList>
    </citation>
    <scope>NUCLEOTIDE SEQUENCE [LARGE SCALE GENOMIC DNA]</scope>
    <source>
        <strain evidence="15">CICC 10671\DSM 43846</strain>
    </source>
</reference>
<dbReference type="EMBL" id="JAECVW010000001">
    <property type="protein sequence ID" value="MBH8594217.1"/>
    <property type="molecule type" value="Genomic_DNA"/>
</dbReference>
<dbReference type="GO" id="GO:0005737">
    <property type="term" value="C:cytoplasm"/>
    <property type="evidence" value="ECO:0007669"/>
    <property type="project" value="UniProtKB-SubCell"/>
</dbReference>
<evidence type="ECO:0000313" key="15">
    <source>
        <dbReference type="Proteomes" id="UP000633619"/>
    </source>
</evidence>
<evidence type="ECO:0000256" key="11">
    <source>
        <dbReference type="ARBA" id="ARBA00047527"/>
    </source>
</evidence>
<keyword evidence="7 12" id="KW-0573">Peptidoglycan synthesis</keyword>
<evidence type="ECO:0000256" key="9">
    <source>
        <dbReference type="ARBA" id="ARBA00023316"/>
    </source>
</evidence>
<feature type="binding site" evidence="12">
    <location>
        <begin position="22"/>
        <end position="23"/>
    </location>
    <ligand>
        <name>phosphoenolpyruvate</name>
        <dbReference type="ChEBI" id="CHEBI:58702"/>
    </ligand>
</feature>
<keyword evidence="5 12" id="KW-0808">Transferase</keyword>
<dbReference type="GO" id="GO:0008760">
    <property type="term" value="F:UDP-N-acetylglucosamine 1-carboxyvinyltransferase activity"/>
    <property type="evidence" value="ECO:0007669"/>
    <property type="project" value="UniProtKB-UniRule"/>
</dbReference>
<feature type="active site" description="Proton donor" evidence="12">
    <location>
        <position position="116"/>
    </location>
</feature>
<evidence type="ECO:0000259" key="13">
    <source>
        <dbReference type="Pfam" id="PF00275"/>
    </source>
</evidence>
<dbReference type="RefSeq" id="WP_181730826.1">
    <property type="nucleotide sequence ID" value="NZ_JACEIR010000001.1"/>
</dbReference>
<sequence length="422" mass="45425">MERFVIEGGKPLSGSVRVQGSKNATLPILAATVLAEGIHRIENVPGLTDIFAMCHILESLGAKIVRERSTLYVDTRNIEKHCIPEHLMRQIRSSVFLMGPLLARLQRVHVTKPGGCNIGARPIDLHLKGLAMLGTEIVETDGIIQCAAPKLTGTHIPLAFPSVGATENIMMAAVCAEGETVIENAACEPEIVDLATYLAKMGAQIEGAGTPEIRIIGVDQLTAASHQVMSDRIAAGTFAIASVITRGELVMKGIKEAEMEGLAAHLEPLGVHFRPDPEGIRVKAGSSIRPASELVTKPFPGFPTDMQPQTMVLLALAEGESRVTENIFERRLKHVHELKKMGADMHLDGCTVTIRGVKRLKGAEVFASDLRSGAALVIAGLAACGRTVVHGVHHIDRGYEPMEETFRQLGGNIKRIQKDAEQ</sequence>
<evidence type="ECO:0000256" key="1">
    <source>
        <dbReference type="ARBA" id="ARBA00004496"/>
    </source>
</evidence>
<evidence type="ECO:0000313" key="14">
    <source>
        <dbReference type="EMBL" id="MBH8594217.1"/>
    </source>
</evidence>
<dbReference type="CDD" id="cd01555">
    <property type="entry name" value="UdpNAET"/>
    <property type="match status" value="1"/>
</dbReference>
<dbReference type="GO" id="GO:0009252">
    <property type="term" value="P:peptidoglycan biosynthetic process"/>
    <property type="evidence" value="ECO:0007669"/>
    <property type="project" value="UniProtKB-UniRule"/>
</dbReference>
<comment type="caution">
    <text evidence="14">The sequence shown here is derived from an EMBL/GenBank/DDBJ whole genome shotgun (WGS) entry which is preliminary data.</text>
</comment>
<evidence type="ECO:0000256" key="4">
    <source>
        <dbReference type="ARBA" id="ARBA00022618"/>
    </source>
</evidence>
<dbReference type="AlphaFoldDB" id="A0A8I1AAC1"/>
<keyword evidence="8 12" id="KW-0131">Cell cycle</keyword>
<dbReference type="GO" id="GO:0051301">
    <property type="term" value="P:cell division"/>
    <property type="evidence" value="ECO:0007669"/>
    <property type="project" value="UniProtKB-KW"/>
</dbReference>
<feature type="modified residue" description="2-(S-cysteinyl)pyruvic acid O-phosphothioketal" evidence="12">
    <location>
        <position position="116"/>
    </location>
</feature>
<keyword evidence="12" id="KW-0670">Pyruvate</keyword>
<comment type="pathway">
    <text evidence="2 12">Cell wall biogenesis; peptidoglycan biosynthesis.</text>
</comment>
<keyword evidence="15" id="KW-1185">Reference proteome</keyword>
<keyword evidence="4 12" id="KW-0132">Cell division</keyword>
<dbReference type="InterPro" id="IPR050068">
    <property type="entry name" value="MurA_subfamily"/>
</dbReference>
<evidence type="ECO:0000256" key="6">
    <source>
        <dbReference type="ARBA" id="ARBA00022960"/>
    </source>
</evidence>
<keyword evidence="3 12" id="KW-0963">Cytoplasm</keyword>
<feature type="binding site" evidence="12">
    <location>
        <begin position="121"/>
        <end position="125"/>
    </location>
    <ligand>
        <name>UDP-N-acetyl-alpha-D-glucosamine</name>
        <dbReference type="ChEBI" id="CHEBI:57705"/>
    </ligand>
</feature>
<comment type="subcellular location">
    <subcellularLocation>
        <location evidence="1 12">Cytoplasm</location>
    </subcellularLocation>
</comment>
<dbReference type="HAMAP" id="MF_00111">
    <property type="entry name" value="MurA"/>
    <property type="match status" value="1"/>
</dbReference>